<dbReference type="Pfam" id="PF02470">
    <property type="entry name" value="MlaD"/>
    <property type="match status" value="1"/>
</dbReference>
<keyword evidence="4" id="KW-1185">Reference proteome</keyword>
<dbReference type="RefSeq" id="WP_091382690.1">
    <property type="nucleotide sequence ID" value="NZ_FNDV01000001.1"/>
</dbReference>
<dbReference type="PANTHER" id="PTHR33371:SF16">
    <property type="entry name" value="MCE-FAMILY PROTEIN MCE3F"/>
    <property type="match status" value="1"/>
</dbReference>
<evidence type="ECO:0000259" key="2">
    <source>
        <dbReference type="Pfam" id="PF11887"/>
    </source>
</evidence>
<dbReference type="STRING" id="504798.SAMN05421871_101848"/>
<proteinExistence type="predicted"/>
<dbReference type="EMBL" id="FNJB01000013">
    <property type="protein sequence ID" value="SDP74803.1"/>
    <property type="molecule type" value="Genomic_DNA"/>
</dbReference>
<name>A0A1H0V8V9_9PSEU</name>
<dbReference type="InterPro" id="IPR003399">
    <property type="entry name" value="Mce/MlaD"/>
</dbReference>
<gene>
    <name evidence="3" type="ORF">SAMN05192558_11394</name>
</gene>
<dbReference type="NCBIfam" id="TIGR00996">
    <property type="entry name" value="Mtu_fam_mce"/>
    <property type="match status" value="1"/>
</dbReference>
<dbReference type="GO" id="GO:0005576">
    <property type="term" value="C:extracellular region"/>
    <property type="evidence" value="ECO:0007669"/>
    <property type="project" value="TreeGrafter"/>
</dbReference>
<dbReference type="Proteomes" id="UP000199651">
    <property type="component" value="Unassembled WGS sequence"/>
</dbReference>
<dbReference type="PANTHER" id="PTHR33371">
    <property type="entry name" value="INTERMEMBRANE PHOSPHOLIPID TRANSPORT SYSTEM BINDING PROTEIN MLAD-RELATED"/>
    <property type="match status" value="1"/>
</dbReference>
<evidence type="ECO:0000313" key="4">
    <source>
        <dbReference type="Proteomes" id="UP000199651"/>
    </source>
</evidence>
<dbReference type="InterPro" id="IPR005693">
    <property type="entry name" value="Mce"/>
</dbReference>
<evidence type="ECO:0000313" key="3">
    <source>
        <dbReference type="EMBL" id="SDP74803.1"/>
    </source>
</evidence>
<protein>
    <submittedName>
        <fullName evidence="3">Phospholipid/cholesterol/gamma-HCH transport system substrate-binding protein</fullName>
    </submittedName>
</protein>
<sequence length="421" mass="44567">MLTKTVRLQLVAFFVIAVVAVVYAAFRFTDLGRVFGADGYRVKMDLVQSGGIFTNAEVTYRGVNVGRVGEIKLTREGMRIDLEIEPSAPDIPADLDAVIANRSAVGEQYVDLRPRKDGGEVLKEGSLIAADRTKTPISTDEVIRDLDNLATSVPTDSLRTVVDELERAFSGTGDDLQVLLDNQMAFTQTAREHLPQTIKLIEDGSIVLNTQLQQSGNIKSFAGDLKALSAQLRQSDPQIRTLIAATPGAADSITGLLRESGNGLGAVFANLLTVSNIMVSRTDGLELALVAYPLVAVGPKTVIDEKGQTHLGLALNLFDPPPCTRGYEGTERRDGNETAPAPVNEQAYCAEPVGSPINVRGSANAPFGGKPVAPTQEQLAANQNRGSEQLQELATNSVPGTVTQPGIGGLSSLAGLLGLPA</sequence>
<dbReference type="OrthoDB" id="4741753at2"/>
<accession>A0A1H0V8V9</accession>
<organism evidence="3 4">
    <name type="scientific">Actinokineospora alba</name>
    <dbReference type="NCBI Taxonomy" id="504798"/>
    <lineage>
        <taxon>Bacteria</taxon>
        <taxon>Bacillati</taxon>
        <taxon>Actinomycetota</taxon>
        <taxon>Actinomycetes</taxon>
        <taxon>Pseudonocardiales</taxon>
        <taxon>Pseudonocardiaceae</taxon>
        <taxon>Actinokineospora</taxon>
    </lineage>
</organism>
<reference evidence="4" key="1">
    <citation type="submission" date="2016-10" db="EMBL/GenBank/DDBJ databases">
        <authorList>
            <person name="Varghese N."/>
            <person name="Submissions S."/>
        </authorList>
    </citation>
    <scope>NUCLEOTIDE SEQUENCE [LARGE SCALE GENOMIC DNA]</scope>
    <source>
        <strain evidence="4">IBRC-M 10655</strain>
    </source>
</reference>
<feature type="domain" description="Mce/MlaD" evidence="1">
    <location>
        <begin position="38"/>
        <end position="114"/>
    </location>
</feature>
<dbReference type="InterPro" id="IPR052336">
    <property type="entry name" value="MlaD_Phospholipid_Transporter"/>
</dbReference>
<evidence type="ECO:0000259" key="1">
    <source>
        <dbReference type="Pfam" id="PF02470"/>
    </source>
</evidence>
<dbReference type="InterPro" id="IPR024516">
    <property type="entry name" value="Mce_C"/>
</dbReference>
<dbReference type="AlphaFoldDB" id="A0A1H0V8V9"/>
<dbReference type="Pfam" id="PF11887">
    <property type="entry name" value="Mce4_CUP1"/>
    <property type="match status" value="1"/>
</dbReference>
<feature type="domain" description="Mammalian cell entry C-terminal" evidence="2">
    <location>
        <begin position="120"/>
        <end position="285"/>
    </location>
</feature>